<organism evidence="1 2">
    <name type="scientific">Kipferlia bialata</name>
    <dbReference type="NCBI Taxonomy" id="797122"/>
    <lineage>
        <taxon>Eukaryota</taxon>
        <taxon>Metamonada</taxon>
        <taxon>Carpediemonas-like organisms</taxon>
        <taxon>Kipferlia</taxon>
    </lineage>
</organism>
<evidence type="ECO:0000313" key="1">
    <source>
        <dbReference type="EMBL" id="GIQ90203.1"/>
    </source>
</evidence>
<sequence length="159" mass="16989">MSDEKSKSTSDDADIPLLECAPLSGGSVADEGFKPKVILSIGPDRMLALGEDTGLILHMLPAEEAAVHMKRESSSSSSSLVVDTGAEPYGVLALEKGIACPFEDPEGGFDAALVDGKVYVFGTGPQDRHTTTLDTLALHVLDCTTLEWQTRRYDECMDI</sequence>
<dbReference type="EMBL" id="BDIP01005899">
    <property type="protein sequence ID" value="GIQ90203.1"/>
    <property type="molecule type" value="Genomic_DNA"/>
</dbReference>
<reference evidence="1 2" key="1">
    <citation type="journal article" date="2018" name="PLoS ONE">
        <title>The draft genome of Kipferlia bialata reveals reductive genome evolution in fornicate parasites.</title>
        <authorList>
            <person name="Tanifuji G."/>
            <person name="Takabayashi S."/>
            <person name="Kume K."/>
            <person name="Takagi M."/>
            <person name="Nakayama T."/>
            <person name="Kamikawa R."/>
            <person name="Inagaki Y."/>
            <person name="Hashimoto T."/>
        </authorList>
    </citation>
    <scope>NUCLEOTIDE SEQUENCE [LARGE SCALE GENOMIC DNA]</scope>
    <source>
        <strain evidence="1">NY0173</strain>
    </source>
</reference>
<name>A0A9K3DAD1_9EUKA</name>
<gene>
    <name evidence="1" type="ORF">KIPB_012914</name>
</gene>
<protein>
    <submittedName>
        <fullName evidence="1">Uncharacterized protein</fullName>
    </submittedName>
</protein>
<keyword evidence="2" id="KW-1185">Reference proteome</keyword>
<comment type="caution">
    <text evidence="1">The sequence shown here is derived from an EMBL/GenBank/DDBJ whole genome shotgun (WGS) entry which is preliminary data.</text>
</comment>
<evidence type="ECO:0000313" key="2">
    <source>
        <dbReference type="Proteomes" id="UP000265618"/>
    </source>
</evidence>
<dbReference type="Proteomes" id="UP000265618">
    <property type="component" value="Unassembled WGS sequence"/>
</dbReference>
<accession>A0A9K3DAD1</accession>
<proteinExistence type="predicted"/>
<dbReference type="AlphaFoldDB" id="A0A9K3DAD1"/>